<organism evidence="2 3">
    <name type="scientific">Araneus ventricosus</name>
    <name type="common">Orbweaver spider</name>
    <name type="synonym">Epeira ventricosa</name>
    <dbReference type="NCBI Taxonomy" id="182803"/>
    <lineage>
        <taxon>Eukaryota</taxon>
        <taxon>Metazoa</taxon>
        <taxon>Ecdysozoa</taxon>
        <taxon>Arthropoda</taxon>
        <taxon>Chelicerata</taxon>
        <taxon>Arachnida</taxon>
        <taxon>Araneae</taxon>
        <taxon>Araneomorphae</taxon>
        <taxon>Entelegynae</taxon>
        <taxon>Araneoidea</taxon>
        <taxon>Araneidae</taxon>
        <taxon>Araneus</taxon>
    </lineage>
</organism>
<accession>A0A4Y2BXV7</accession>
<keyword evidence="3" id="KW-1185">Reference proteome</keyword>
<protein>
    <submittedName>
        <fullName evidence="2">Uncharacterized protein</fullName>
    </submittedName>
</protein>
<proteinExistence type="predicted"/>
<dbReference type="EMBL" id="BGPR01000116">
    <property type="protein sequence ID" value="GBL95984.1"/>
    <property type="molecule type" value="Genomic_DNA"/>
</dbReference>
<reference evidence="2 3" key="1">
    <citation type="journal article" date="2019" name="Sci. Rep.">
        <title>Orb-weaving spider Araneus ventricosus genome elucidates the spidroin gene catalogue.</title>
        <authorList>
            <person name="Kono N."/>
            <person name="Nakamura H."/>
            <person name="Ohtoshi R."/>
            <person name="Moran D.A.P."/>
            <person name="Shinohara A."/>
            <person name="Yoshida Y."/>
            <person name="Fujiwara M."/>
            <person name="Mori M."/>
            <person name="Tomita M."/>
            <person name="Arakawa K."/>
        </authorList>
    </citation>
    <scope>NUCLEOTIDE SEQUENCE [LARGE SCALE GENOMIC DNA]</scope>
</reference>
<gene>
    <name evidence="2" type="ORF">AVEN_199951_1</name>
</gene>
<name>A0A4Y2BXV7_ARAVE</name>
<dbReference type="Proteomes" id="UP000499080">
    <property type="component" value="Unassembled WGS sequence"/>
</dbReference>
<feature type="region of interest" description="Disordered" evidence="1">
    <location>
        <begin position="1"/>
        <end position="21"/>
    </location>
</feature>
<comment type="caution">
    <text evidence="2">The sequence shown here is derived from an EMBL/GenBank/DDBJ whole genome shotgun (WGS) entry which is preliminary data.</text>
</comment>
<sequence>MVIFKDVNSKESRNPLNPLPKNPIAIHSWMDEGSVKRFPSVPLQGSDLNRPCAVVIVSSPPFRNSIFILLPLSSFGGFPKPVGEESALRLATRLPVDATRRLMPSQSRLRKVNSEGAKC</sequence>
<evidence type="ECO:0000313" key="3">
    <source>
        <dbReference type="Proteomes" id="UP000499080"/>
    </source>
</evidence>
<evidence type="ECO:0000313" key="2">
    <source>
        <dbReference type="EMBL" id="GBL95984.1"/>
    </source>
</evidence>
<evidence type="ECO:0000256" key="1">
    <source>
        <dbReference type="SAM" id="MobiDB-lite"/>
    </source>
</evidence>
<dbReference type="AlphaFoldDB" id="A0A4Y2BXV7"/>